<evidence type="ECO:0000256" key="1">
    <source>
        <dbReference type="SAM" id="MobiDB-lite"/>
    </source>
</evidence>
<name>A0AAD5MGA3_PARTN</name>
<dbReference type="AlphaFoldDB" id="A0AAD5MGA3"/>
<keyword evidence="3" id="KW-1185">Reference proteome</keyword>
<feature type="region of interest" description="Disordered" evidence="1">
    <location>
        <begin position="100"/>
        <end position="159"/>
    </location>
</feature>
<evidence type="ECO:0000313" key="3">
    <source>
        <dbReference type="Proteomes" id="UP001196413"/>
    </source>
</evidence>
<protein>
    <submittedName>
        <fullName evidence="2">Uncharacterized protein</fullName>
    </submittedName>
</protein>
<feature type="region of interest" description="Disordered" evidence="1">
    <location>
        <begin position="1"/>
        <end position="52"/>
    </location>
</feature>
<dbReference type="EMBL" id="JAHQIW010000292">
    <property type="protein sequence ID" value="KAJ1347224.1"/>
    <property type="molecule type" value="Genomic_DNA"/>
</dbReference>
<feature type="compositionally biased region" description="Polar residues" evidence="1">
    <location>
        <begin position="100"/>
        <end position="121"/>
    </location>
</feature>
<organism evidence="2 3">
    <name type="scientific">Parelaphostrongylus tenuis</name>
    <name type="common">Meningeal worm</name>
    <dbReference type="NCBI Taxonomy" id="148309"/>
    <lineage>
        <taxon>Eukaryota</taxon>
        <taxon>Metazoa</taxon>
        <taxon>Ecdysozoa</taxon>
        <taxon>Nematoda</taxon>
        <taxon>Chromadorea</taxon>
        <taxon>Rhabditida</taxon>
        <taxon>Rhabditina</taxon>
        <taxon>Rhabditomorpha</taxon>
        <taxon>Strongyloidea</taxon>
        <taxon>Metastrongylidae</taxon>
        <taxon>Parelaphostrongylus</taxon>
    </lineage>
</organism>
<dbReference type="Proteomes" id="UP001196413">
    <property type="component" value="Unassembled WGS sequence"/>
</dbReference>
<accession>A0AAD5MGA3</accession>
<gene>
    <name evidence="2" type="ORF">KIN20_002233</name>
</gene>
<reference evidence="2" key="1">
    <citation type="submission" date="2021-06" db="EMBL/GenBank/DDBJ databases">
        <title>Parelaphostrongylus tenuis whole genome reference sequence.</title>
        <authorList>
            <person name="Garwood T.J."/>
            <person name="Larsen P.A."/>
            <person name="Fountain-Jones N.M."/>
            <person name="Garbe J.R."/>
            <person name="Macchietto M.G."/>
            <person name="Kania S.A."/>
            <person name="Gerhold R.W."/>
            <person name="Richards J.E."/>
            <person name="Wolf T.M."/>
        </authorList>
    </citation>
    <scope>NUCLEOTIDE SEQUENCE</scope>
    <source>
        <strain evidence="2">MNPRO001-30</strain>
        <tissue evidence="2">Meninges</tissue>
    </source>
</reference>
<comment type="caution">
    <text evidence="2">The sequence shown here is derived from an EMBL/GenBank/DDBJ whole genome shotgun (WGS) entry which is preliminary data.</text>
</comment>
<sequence length="184" mass="20135">MEEPDERSEFSHKFGGIQSNSSSPQNFLPANDPLISGNNAEQTWKKTSKRRGKRALEIKREVNGAFLPERNIALPLKNVIQGSKTVAAAVVAALEDANISSEFSPQPQSPIVQAQDDSTSNPRDEEESDLALGNVSKRPRLLVSGDDTKDIGHDKPSKSLLSTPHIWILSDRSKAISTMTSEMK</sequence>
<feature type="compositionally biased region" description="Polar residues" evidence="1">
    <location>
        <begin position="17"/>
        <end position="28"/>
    </location>
</feature>
<feature type="compositionally biased region" description="Basic and acidic residues" evidence="1">
    <location>
        <begin position="146"/>
        <end position="157"/>
    </location>
</feature>
<proteinExistence type="predicted"/>
<evidence type="ECO:0000313" key="2">
    <source>
        <dbReference type="EMBL" id="KAJ1347224.1"/>
    </source>
</evidence>